<dbReference type="CDD" id="cd00118">
    <property type="entry name" value="LysM"/>
    <property type="match status" value="1"/>
</dbReference>
<evidence type="ECO:0000256" key="2">
    <source>
        <dbReference type="SAM" id="MobiDB-lite"/>
    </source>
</evidence>
<dbReference type="Pfam" id="PF01476">
    <property type="entry name" value="LysM"/>
    <property type="match status" value="1"/>
</dbReference>
<feature type="region of interest" description="Disordered" evidence="2">
    <location>
        <begin position="62"/>
        <end position="178"/>
    </location>
</feature>
<feature type="compositionally biased region" description="Polar residues" evidence="2">
    <location>
        <begin position="147"/>
        <end position="160"/>
    </location>
</feature>
<dbReference type="PANTHER" id="PTHR21666:SF263">
    <property type="entry name" value="MUREIN HYDROLASE ACTIVATOR NLPD"/>
    <property type="match status" value="1"/>
</dbReference>
<organism evidence="5 6">
    <name type="scientific">Aquamicrobium zhengzhouense</name>
    <dbReference type="NCBI Taxonomy" id="2781738"/>
    <lineage>
        <taxon>Bacteria</taxon>
        <taxon>Pseudomonadati</taxon>
        <taxon>Pseudomonadota</taxon>
        <taxon>Alphaproteobacteria</taxon>
        <taxon>Hyphomicrobiales</taxon>
        <taxon>Phyllobacteriaceae</taxon>
        <taxon>Aquamicrobium</taxon>
    </lineage>
</organism>
<dbReference type="PROSITE" id="PS51782">
    <property type="entry name" value="LYSM"/>
    <property type="match status" value="1"/>
</dbReference>
<dbReference type="InterPro" id="IPR018392">
    <property type="entry name" value="LysM"/>
</dbReference>
<feature type="transmembrane region" description="Helical" evidence="3">
    <location>
        <begin position="12"/>
        <end position="34"/>
    </location>
</feature>
<dbReference type="InterPro" id="IPR016047">
    <property type="entry name" value="M23ase_b-sheet_dom"/>
</dbReference>
<keyword evidence="6" id="KW-1185">Reference proteome</keyword>
<dbReference type="InterPro" id="IPR011055">
    <property type="entry name" value="Dup_hybrid_motif"/>
</dbReference>
<dbReference type="InterPro" id="IPR050570">
    <property type="entry name" value="Cell_wall_metabolism_enzyme"/>
</dbReference>
<name>A0ABS0SCH2_9HYPH</name>
<dbReference type="Pfam" id="PF01551">
    <property type="entry name" value="Peptidase_M23"/>
    <property type="match status" value="1"/>
</dbReference>
<evidence type="ECO:0000256" key="3">
    <source>
        <dbReference type="SAM" id="Phobius"/>
    </source>
</evidence>
<dbReference type="InterPro" id="IPR036779">
    <property type="entry name" value="LysM_dom_sf"/>
</dbReference>
<keyword evidence="3" id="KW-1133">Transmembrane helix</keyword>
<keyword evidence="3" id="KW-0472">Membrane</keyword>
<comment type="caution">
    <text evidence="5">The sequence shown here is derived from an EMBL/GenBank/DDBJ whole genome shotgun (WGS) entry which is preliminary data.</text>
</comment>
<sequence length="431" mass="44119">MGFAVSGQNRRVLLRGAAVILIGGLTAGCSSGAMRFEDLAGPQASVSNQQYSGSAYGVDPTATGSISSAPRQGGLLNRLTPRPRQDLGGQYAAAPSQNSWQNNSAPQPVYSAPASPVSAGPALAPVMRSSLDPAPAVPPAARHAESRPSTASGAFGQTDQVARVPTPTKAPDGRVVNQSTNLTQTAQLGTQSVASGAQAAAAGNVHKVASGDTLHSVSRKYQVSVDSLKRANGLSDGNIRIGQTLTIPGAGAASAPVQVVAAPKPATAAVTPETPKPEVATYTPPKKAELPVQQAAIDRTTPAPNATGISSMRWPVRGRVISGFSASGAKKNDGIDIAVPAGTPIKAAENGVVIYAGDGLKEFGNTVLVRHENGLVTVYGHASELKVQRGQKVRRGEDIALAGMSGSAEMPKLHFEVRKDSTPVDPSKYLE</sequence>
<gene>
    <name evidence="5" type="ORF">IOD40_07305</name>
</gene>
<dbReference type="Gene3D" id="3.10.350.10">
    <property type="entry name" value="LysM domain"/>
    <property type="match status" value="1"/>
</dbReference>
<proteinExistence type="inferred from homology"/>
<protein>
    <submittedName>
        <fullName evidence="5">M23 family metallopeptidase</fullName>
    </submittedName>
</protein>
<dbReference type="SUPFAM" id="SSF51261">
    <property type="entry name" value="Duplicated hybrid motif"/>
    <property type="match status" value="1"/>
</dbReference>
<dbReference type="SUPFAM" id="SSF54106">
    <property type="entry name" value="LysM domain"/>
    <property type="match status" value="1"/>
</dbReference>
<evidence type="ECO:0000259" key="4">
    <source>
        <dbReference type="PROSITE" id="PS51782"/>
    </source>
</evidence>
<reference evidence="5 6" key="1">
    <citation type="submission" date="2020-10" db="EMBL/GenBank/DDBJ databases">
        <title>Aquamicrobium zhengzhouensis sp. nov., a exopolysaccharide producing bacterium isolated from farmland soil.</title>
        <authorList>
            <person name="Wang X."/>
        </authorList>
    </citation>
    <scope>NUCLEOTIDE SEQUENCE [LARGE SCALE GENOMIC DNA]</scope>
    <source>
        <strain evidence="6">cd-1</strain>
    </source>
</reference>
<dbReference type="PANTHER" id="PTHR21666">
    <property type="entry name" value="PEPTIDASE-RELATED"/>
    <property type="match status" value="1"/>
</dbReference>
<accession>A0ABS0SCH2</accession>
<comment type="similarity">
    <text evidence="1">Belongs to the E.coli NlpD/Haemophilus LppB family.</text>
</comment>
<evidence type="ECO:0000256" key="1">
    <source>
        <dbReference type="ARBA" id="ARBA00038420"/>
    </source>
</evidence>
<dbReference type="Gene3D" id="2.70.70.10">
    <property type="entry name" value="Glucose Permease (Domain IIA)"/>
    <property type="match status" value="1"/>
</dbReference>
<feature type="compositionally biased region" description="Low complexity" evidence="2">
    <location>
        <begin position="104"/>
        <end position="126"/>
    </location>
</feature>
<dbReference type="Proteomes" id="UP000601789">
    <property type="component" value="Unassembled WGS sequence"/>
</dbReference>
<feature type="domain" description="LysM" evidence="4">
    <location>
        <begin position="204"/>
        <end position="247"/>
    </location>
</feature>
<evidence type="ECO:0000313" key="6">
    <source>
        <dbReference type="Proteomes" id="UP000601789"/>
    </source>
</evidence>
<keyword evidence="3" id="KW-0812">Transmembrane</keyword>
<dbReference type="SMART" id="SM00257">
    <property type="entry name" value="LysM"/>
    <property type="match status" value="1"/>
</dbReference>
<evidence type="ECO:0000313" key="5">
    <source>
        <dbReference type="EMBL" id="MBI1620469.1"/>
    </source>
</evidence>
<dbReference type="RefSeq" id="WP_198475839.1">
    <property type="nucleotide sequence ID" value="NZ_JADGMQ010000003.1"/>
</dbReference>
<dbReference type="EMBL" id="JADGMQ010000003">
    <property type="protein sequence ID" value="MBI1620469.1"/>
    <property type="molecule type" value="Genomic_DNA"/>
</dbReference>
<dbReference type="CDD" id="cd12797">
    <property type="entry name" value="M23_peptidase"/>
    <property type="match status" value="1"/>
</dbReference>